<comment type="caution">
    <text evidence="2">The sequence shown here is derived from an EMBL/GenBank/DDBJ whole genome shotgun (WGS) entry which is preliminary data.</text>
</comment>
<keyword evidence="3" id="KW-1185">Reference proteome</keyword>
<dbReference type="EMBL" id="JBBPBN010000173">
    <property type="protein sequence ID" value="KAK8974000.1"/>
    <property type="molecule type" value="Genomic_DNA"/>
</dbReference>
<reference evidence="2 3" key="1">
    <citation type="journal article" date="2024" name="G3 (Bethesda)">
        <title>Genome assembly of Hibiscus sabdariffa L. provides insights into metabolisms of medicinal natural products.</title>
        <authorList>
            <person name="Kim T."/>
        </authorList>
    </citation>
    <scope>NUCLEOTIDE SEQUENCE [LARGE SCALE GENOMIC DNA]</scope>
    <source>
        <strain evidence="2">TK-2024</strain>
        <tissue evidence="2">Old leaves</tissue>
    </source>
</reference>
<dbReference type="Proteomes" id="UP001396334">
    <property type="component" value="Unassembled WGS sequence"/>
</dbReference>
<gene>
    <name evidence="2" type="ORF">V6N11_046958</name>
</gene>
<sequence>MIAPSKFQSADLPVLTPSATMPVTEVRHTDSPLQNHVADQSNAAVPVTKVEVTDVQVPDVLVQHEHQTSCVAMPATDALQSVASGDQSNMGGQDEVNVTTPATHSSQSAASIDEPNVNAQDKVSGSLIGSANSESLVDHIVDEQVPGEIQPTHTASCYGHTHTMITRSKAGVFKPKLYQLQGPAQIPSSVCEALKDPAWHAAVMAEYKALLDNGT</sequence>
<evidence type="ECO:0000256" key="1">
    <source>
        <dbReference type="SAM" id="MobiDB-lite"/>
    </source>
</evidence>
<feature type="region of interest" description="Disordered" evidence="1">
    <location>
        <begin position="82"/>
        <end position="118"/>
    </location>
</feature>
<organism evidence="2 3">
    <name type="scientific">Hibiscus sabdariffa</name>
    <name type="common">roselle</name>
    <dbReference type="NCBI Taxonomy" id="183260"/>
    <lineage>
        <taxon>Eukaryota</taxon>
        <taxon>Viridiplantae</taxon>
        <taxon>Streptophyta</taxon>
        <taxon>Embryophyta</taxon>
        <taxon>Tracheophyta</taxon>
        <taxon>Spermatophyta</taxon>
        <taxon>Magnoliopsida</taxon>
        <taxon>eudicotyledons</taxon>
        <taxon>Gunneridae</taxon>
        <taxon>Pentapetalae</taxon>
        <taxon>rosids</taxon>
        <taxon>malvids</taxon>
        <taxon>Malvales</taxon>
        <taxon>Malvaceae</taxon>
        <taxon>Malvoideae</taxon>
        <taxon>Hibiscus</taxon>
    </lineage>
</organism>
<evidence type="ECO:0000313" key="2">
    <source>
        <dbReference type="EMBL" id="KAK8974000.1"/>
    </source>
</evidence>
<protein>
    <submittedName>
        <fullName evidence="2">Uncharacterized protein</fullName>
    </submittedName>
</protein>
<proteinExistence type="predicted"/>
<accession>A0ABR2ND25</accession>
<name>A0ABR2ND25_9ROSI</name>
<feature type="compositionally biased region" description="Polar residues" evidence="1">
    <location>
        <begin position="82"/>
        <end position="110"/>
    </location>
</feature>
<evidence type="ECO:0000313" key="3">
    <source>
        <dbReference type="Proteomes" id="UP001396334"/>
    </source>
</evidence>